<dbReference type="EMBL" id="CP010777">
    <property type="protein sequence ID" value="AKQ44518.1"/>
    <property type="molecule type" value="Genomic_DNA"/>
</dbReference>
<protein>
    <submittedName>
        <fullName evidence="3">Uncharacterized protein</fullName>
    </submittedName>
</protein>
<dbReference type="Pfam" id="PF03602">
    <property type="entry name" value="Cons_hypoth95"/>
    <property type="match status" value="1"/>
</dbReference>
<dbReference type="AlphaFoldDB" id="A0A0H4VGV9"/>
<dbReference type="InterPro" id="IPR054168">
    <property type="entry name" value="PG_1098_Fer"/>
</dbReference>
<dbReference type="RefSeq" id="WP_048919272.1">
    <property type="nucleotide sequence ID" value="NZ_CP010777.1"/>
</dbReference>
<name>A0A0H4VGV9_9BACT</name>
<dbReference type="Gene3D" id="1.10.10.1110">
    <property type="entry name" value="Methyltransferase PG1098, N-terminal domain"/>
    <property type="match status" value="1"/>
</dbReference>
<accession>A0A0H4VGV9</accession>
<dbReference type="Gene3D" id="3.40.50.150">
    <property type="entry name" value="Vaccinia Virus protein VP39"/>
    <property type="match status" value="1"/>
</dbReference>
<dbReference type="InterPro" id="IPR041497">
    <property type="entry name" value="Thump-like"/>
</dbReference>
<reference evidence="3 4" key="1">
    <citation type="submission" date="2015-01" db="EMBL/GenBank/DDBJ databases">
        <title>Rufibacter sp./DG31D/ whole genome sequencing.</title>
        <authorList>
            <person name="Kim M.K."/>
            <person name="Srinivasan S."/>
            <person name="Lee J.-J."/>
        </authorList>
    </citation>
    <scope>NUCLEOTIDE SEQUENCE [LARGE SCALE GENOMIC DNA]</scope>
    <source>
        <strain evidence="3 4">DG31D</strain>
    </source>
</reference>
<dbReference type="SUPFAM" id="SSF53335">
    <property type="entry name" value="S-adenosyl-L-methionine-dependent methyltransferases"/>
    <property type="match status" value="1"/>
</dbReference>
<dbReference type="Proteomes" id="UP000036458">
    <property type="component" value="Chromosome"/>
</dbReference>
<dbReference type="Pfam" id="PF18096">
    <property type="entry name" value="Thump_like"/>
    <property type="match status" value="1"/>
</dbReference>
<dbReference type="KEGG" id="ruf:TH63_00945"/>
<evidence type="ECO:0000259" key="1">
    <source>
        <dbReference type="Pfam" id="PF18096"/>
    </source>
</evidence>
<organism evidence="3 4">
    <name type="scientific">Rufibacter radiotolerans</name>
    <dbReference type="NCBI Taxonomy" id="1379910"/>
    <lineage>
        <taxon>Bacteria</taxon>
        <taxon>Pseudomonadati</taxon>
        <taxon>Bacteroidota</taxon>
        <taxon>Cytophagia</taxon>
        <taxon>Cytophagales</taxon>
        <taxon>Hymenobacteraceae</taxon>
        <taxon>Rufibacter</taxon>
    </lineage>
</organism>
<evidence type="ECO:0000259" key="2">
    <source>
        <dbReference type="Pfam" id="PF22013"/>
    </source>
</evidence>
<dbReference type="STRING" id="1379910.TH63_00945"/>
<dbReference type="PATRIC" id="fig|1379910.4.peg.198"/>
<feature type="domain" description="THUMP-like" evidence="1">
    <location>
        <begin position="323"/>
        <end position="393"/>
    </location>
</feature>
<dbReference type="Pfam" id="PF22013">
    <property type="entry name" value="PG_1098_Fer"/>
    <property type="match status" value="1"/>
</dbReference>
<sequence>MHVFSPEEQEFLQKNLQQDPAKLMLQAKKWPGIDVPKLAQQIKARQKAKTKIPAWAANLSLVFPANLSVEQSSSELTAAYKANLISGETLADLTGGFGVDAYSFAQRFRQVTYVERQPELAEVVANNYQQLGIENIQVVSGEAEDFLETLPAQLDVIYLDPARRGESQERVHLLQDCEPDVLGLLPALLQKAKAVLLKTAPMLDIDLALQDLTGVQHIWVVAVQNEVKEVLYLITSDTTQEPVITAVNLRPGQEPLEVSFTKLQEEQATAVYAPEPLTYLYEPNTALLKAGAFKWLSQEYQVQKLHRNSHLYTSTELQAAFPGRIFEITAKPKANAKELHQLLPNKKANITVRNYPLTVAQLRDKLKLKEGGNDYLFATTDMHNKPILILGRKVN</sequence>
<dbReference type="OrthoDB" id="1000417at2"/>
<dbReference type="InterPro" id="IPR029063">
    <property type="entry name" value="SAM-dependent_MTases_sf"/>
</dbReference>
<gene>
    <name evidence="3" type="ORF">TH63_00945</name>
</gene>
<feature type="domain" description="PG-1098 ferredoxin-like" evidence="2">
    <location>
        <begin position="279"/>
        <end position="322"/>
    </location>
</feature>
<dbReference type="CDD" id="cd02440">
    <property type="entry name" value="AdoMet_MTases"/>
    <property type="match status" value="1"/>
</dbReference>
<evidence type="ECO:0000313" key="4">
    <source>
        <dbReference type="Proteomes" id="UP000036458"/>
    </source>
</evidence>
<evidence type="ECO:0000313" key="3">
    <source>
        <dbReference type="EMBL" id="AKQ44518.1"/>
    </source>
</evidence>
<proteinExistence type="predicted"/>
<keyword evidence="4" id="KW-1185">Reference proteome</keyword>